<gene>
    <name evidence="1" type="ORF">STA1M1_18440</name>
</gene>
<protein>
    <submittedName>
        <fullName evidence="1">Uncharacterized protein</fullName>
    </submittedName>
</protein>
<organism evidence="1 2">
    <name type="scientific">Sinisalibacter aestuarii</name>
    <dbReference type="NCBI Taxonomy" id="2949426"/>
    <lineage>
        <taxon>Bacteria</taxon>
        <taxon>Pseudomonadati</taxon>
        <taxon>Pseudomonadota</taxon>
        <taxon>Alphaproteobacteria</taxon>
        <taxon>Rhodobacterales</taxon>
        <taxon>Roseobacteraceae</taxon>
        <taxon>Sinisalibacter</taxon>
    </lineage>
</organism>
<proteinExistence type="predicted"/>
<reference evidence="1" key="1">
    <citation type="journal article" date="2023" name="Int. J. Syst. Evol. Microbiol.">
        <title>Sinisalibacter aestuarii sp. nov., isolated from estuarine sediment of the Arakawa River.</title>
        <authorList>
            <person name="Arafat S.T."/>
            <person name="Hirano S."/>
            <person name="Sato A."/>
            <person name="Takeuchi K."/>
            <person name="Yasuda T."/>
            <person name="Terahara T."/>
            <person name="Hamada M."/>
            <person name="Kobayashi T."/>
        </authorList>
    </citation>
    <scope>NUCLEOTIDE SEQUENCE</scope>
    <source>
        <strain evidence="1">B-399</strain>
    </source>
</reference>
<evidence type="ECO:0000313" key="2">
    <source>
        <dbReference type="Proteomes" id="UP001144205"/>
    </source>
</evidence>
<evidence type="ECO:0000313" key="1">
    <source>
        <dbReference type="EMBL" id="GKY87975.1"/>
    </source>
</evidence>
<sequence length="368" mass="40127">MAKHPAPLAGKLLIHTGDHKTGTTSIQHALTRGDVTLPGGRIAYPLGKHHFNHNGLAGRERGRFFFQPKRSVVRDEPFKGFARRALAEQADLTVLSAENLEAVDPRALARALARHLTTAPGQLTVTTYLRPHIPRVISGLAEHIKLGWSAENPWNGVEAGARARRKYTRRLAAWRTVFGDAYKVRPMIRAELTEGSVLKDLIATALGPGVATFAPEHKSNESLGIEDLMRLHVVHRALPDLGRATHHALGWMLAEQIDTLRPAGGASTRLRPHKGLATRLRSAFRGDAATIDSDWFGGRALLAQALDEAADTAVSERMPLQPEAWLTTAEIAALKERAAEYGALTAEKGWKAKYMADRLARIKAATSG</sequence>
<dbReference type="Proteomes" id="UP001144205">
    <property type="component" value="Unassembled WGS sequence"/>
</dbReference>
<dbReference type="EMBL" id="BROH01000004">
    <property type="protein sequence ID" value="GKY87975.1"/>
    <property type="molecule type" value="Genomic_DNA"/>
</dbReference>
<keyword evidence="2" id="KW-1185">Reference proteome</keyword>
<name>A0ABQ5LSK5_9RHOB</name>
<comment type="caution">
    <text evidence="1">The sequence shown here is derived from an EMBL/GenBank/DDBJ whole genome shotgun (WGS) entry which is preliminary data.</text>
</comment>
<accession>A0ABQ5LSK5</accession>
<dbReference type="RefSeq" id="WP_281841966.1">
    <property type="nucleotide sequence ID" value="NZ_BROH01000004.1"/>
</dbReference>